<protein>
    <recommendedName>
        <fullName evidence="3">Immunity protein 50</fullName>
    </recommendedName>
</protein>
<organism evidence="1 2">
    <name type="scientific">Chitinophaga hostae</name>
    <dbReference type="NCBI Taxonomy" id="2831022"/>
    <lineage>
        <taxon>Bacteria</taxon>
        <taxon>Pseudomonadati</taxon>
        <taxon>Bacteroidota</taxon>
        <taxon>Chitinophagia</taxon>
        <taxon>Chitinophagales</taxon>
        <taxon>Chitinophagaceae</taxon>
        <taxon>Chitinophaga</taxon>
    </lineage>
</organism>
<reference evidence="1 2" key="1">
    <citation type="submission" date="2021-04" db="EMBL/GenBank/DDBJ databases">
        <title>Chitinophaga sp. nov., isolated from the rhizosphere soil.</title>
        <authorList>
            <person name="He S."/>
        </authorList>
    </citation>
    <scope>NUCLEOTIDE SEQUENCE [LARGE SCALE GENOMIC DNA]</scope>
    <source>
        <strain evidence="1 2">2R12</strain>
    </source>
</reference>
<comment type="caution">
    <text evidence="1">The sequence shown here is derived from an EMBL/GenBank/DDBJ whole genome shotgun (WGS) entry which is preliminary data.</text>
</comment>
<evidence type="ECO:0000313" key="2">
    <source>
        <dbReference type="Proteomes" id="UP000676386"/>
    </source>
</evidence>
<keyword evidence="2" id="KW-1185">Reference proteome</keyword>
<accession>A0ABS5J186</accession>
<sequence length="138" mass="16006">MEKIVLSISNNLRIYLPSTEVFLNFEEVDIDEFSGFYDWLRNNKGDILGVRIWMTQSNVIIGPMLLGKPYVFIEKDASWSIFFDKRYSFVDVNANLSADQEFFSIDFYENKHGEELLIVIDCSSLSDAEQQTIKQLLA</sequence>
<proteinExistence type="predicted"/>
<dbReference type="Proteomes" id="UP000676386">
    <property type="component" value="Unassembled WGS sequence"/>
</dbReference>
<name>A0ABS5J186_9BACT</name>
<gene>
    <name evidence="1" type="ORF">KE626_16235</name>
</gene>
<dbReference type="RefSeq" id="WP_211973972.1">
    <property type="nucleotide sequence ID" value="NZ_CBFHAM010000040.1"/>
</dbReference>
<dbReference type="EMBL" id="JAGTXB010000007">
    <property type="protein sequence ID" value="MBS0028870.1"/>
    <property type="molecule type" value="Genomic_DNA"/>
</dbReference>
<evidence type="ECO:0008006" key="3">
    <source>
        <dbReference type="Google" id="ProtNLM"/>
    </source>
</evidence>
<evidence type="ECO:0000313" key="1">
    <source>
        <dbReference type="EMBL" id="MBS0028870.1"/>
    </source>
</evidence>